<dbReference type="VEuPathDB" id="TriTrypDB:BSAL_24110"/>
<dbReference type="PANTHER" id="PTHR24198:SF165">
    <property type="entry name" value="ANKYRIN REPEAT-CONTAINING PROTEIN-RELATED"/>
    <property type="match status" value="1"/>
</dbReference>
<keyword evidence="2 3" id="KW-0040">ANK repeat</keyword>
<organism evidence="5 6">
    <name type="scientific">Bodo saltans</name>
    <name type="common">Flagellated protozoan</name>
    <dbReference type="NCBI Taxonomy" id="75058"/>
    <lineage>
        <taxon>Eukaryota</taxon>
        <taxon>Discoba</taxon>
        <taxon>Euglenozoa</taxon>
        <taxon>Kinetoplastea</taxon>
        <taxon>Metakinetoplastina</taxon>
        <taxon>Eubodonida</taxon>
        <taxon>Bodonidae</taxon>
        <taxon>Bodo</taxon>
    </lineage>
</organism>
<dbReference type="Gene3D" id="1.25.40.20">
    <property type="entry name" value="Ankyrin repeat-containing domain"/>
    <property type="match status" value="6"/>
</dbReference>
<dbReference type="PROSITE" id="PS50297">
    <property type="entry name" value="ANK_REP_REGION"/>
    <property type="match status" value="5"/>
</dbReference>
<dbReference type="OMA" id="EGVSIGW"/>
<dbReference type="PANTHER" id="PTHR24198">
    <property type="entry name" value="ANKYRIN REPEAT AND PROTEIN KINASE DOMAIN-CONTAINING PROTEIN"/>
    <property type="match status" value="1"/>
</dbReference>
<dbReference type="Pfam" id="PF00023">
    <property type="entry name" value="Ank"/>
    <property type="match status" value="1"/>
</dbReference>
<evidence type="ECO:0000313" key="6">
    <source>
        <dbReference type="Proteomes" id="UP000051952"/>
    </source>
</evidence>
<feature type="compositionally biased region" description="Basic residues" evidence="4">
    <location>
        <begin position="3231"/>
        <end position="3247"/>
    </location>
</feature>
<sequence length="3253" mass="354756">MHHPAPSNSKPKMLPKRLGQPTPLDAPVLCLIRTANATGTNLVATLHTTLETSLSDLRIKLHGIAAAARTRMPLESSADQNIPQATYLHSTPQVSKGTPVNYTSASDLDKVMTARLHAFDLTAPFRFVRLGGARTIPRAREAKLRLVDVLPIIHPAGLPQDPLWQCSPPYGTVVVKPKVDDSPVREAIVALFVAQGEFIDDMHSEKIIMERLLLQQQSYGRQTNVKQLSTVVHKWNANAKDFLGRTPLHEYSFEGNYAAVKYLVSLPFVRIEERDQQGNTALHLAAQSGHIDCATALLDNGAHILIMNHIKQTPLHIALYKRNDTLVDLLCRRLKQQGIPLKDLAPLTDLSGANPMKIFKDLAPPIEELILNGNVEELRAMTRHYLFGSVTKLVQPRRCFNNDTLLHVAAQSGREEMVKFLIDEVRWLSLVPSSAHDAFLDGSKRSPLHLAASKGHTNIVRRLIPVMAQLSATTDVTGCTPLMLALQHGNVLTAQFIVENFEDVGVNCVSRRGLTALHFAAMVGAVDVATRLISQFGAQVDAHHTSTVVAKRKMMTSSSRPTGDDRQELLRFLRLVRSKYSRGTSRRRLAPLPMYERTTRVLHGPTPLWCALASLPKEGPAVASLLLVHGAGSTFIDDSYLTHLLKFSLASKQWDISGALVRLMGTTAPTEGAILAFVCAEIPRFGSDCVRWLIDRKVGTDSVFNALKQVTKIGDIKTVKYLLDNGATLSNQSACELLATAVLHRHAACVEEYVRRGAPLTNVDEEKSPLLIAAKLGFETAVRGFAFAPSVSTFDAVNALVVLLRTATSTRAQIRRSNASAPLIDSWNAMGCSLLKRVLLTDAHVHPVELLHLSCAAGLFKVADLLVEKLAALPTDARVAIIRSTPSAALRPSVTITPKPLPGKKKSTSDSAKKRKPLYKPQLSFERFLYTAPSATTLEHRRVFRDAFSYLAQHGMRDLIESLIVDIRLSPWRNGDLRGWNAVDYALECGHYDTVVALVGSGVIPLRRHVSTASSKCGLFCAAASEAYARLKRSGDISSAATSLRTLLEVIAELGFVEVLNDILKQLCVTLRQSNLQQLPWVLAVVRAAVQHHQIGVLKLLVQQFVPDLGSPLSDGGEELLLSAVVSNAPQSMIHLLLCHRVPVHVPSPLSKSTQRLLKSKLRDGADGKTKLIAAAAAATLFAHDTLSKILVAAGAPTAVSADVSQDLVTMSVYSTKCDLTGANENTLFATLENLFALGCALPPLSTMKLAAEKGFTRVTRLLLVNVGIVDKLREDFEQCEEGVEESILYQLMVHGGTAADEILPHAIATVEPSQSNETDADDGATEPAGLAKLIEALKLACAKNPKSASTMLQRALLNGCIHTSIFLAMLGVGLTKMPSFLAWENRSSMPEGGGSLSKALARVLISASSSKREDAERSSDPRELLRVAAKVNNVQLVRLLLQANRVVDVVSEPLDVLVESAVSGAAQATLALGLREAEELSLSIAPSSTALVQAIICDTLSGRHAKGLSYSLLLGNIRRTSSSHVPVSLWKALSDSHQPLLSAVLRSRTLRRCLIVQQLAFTRITPITLAAALGDEQLLLDLVRAGASVTCQLSEMGLIGTSLGVQQNSCALFSSSGSKKWRQSNVDDGLRLEKAVAPSCPPLLSAVIDNSTIIEAQCRVSPIIVATRLFAMAHFSKRTSLVSRYISLLRTLIRRGALTRDVLHVVAIVVTRFQCWDLVTDVIEEGVRLSSVHESTDRFFQVLKLDDVPLLLRPIVGTSRHVLHTACRYATRDIIILLARHCVRQDVEGCRDGVGRTPLYYSLLNPSNIEALETLVALQVPATTLCDYTTRRTPLMIASRAGNAAAVANLLKFGHVDATDAYGNTALMFGATSGKQDVVELLLSGQADATTTNNRGLTATMLAAAAGLDHIALPMAQHFSRLASFLTSTTSLLHCAAMGGCQRVVDYILRTYDSLGIFQEDSCGLTPVYLAYAFGRGAILRQMLSELQHRTESAALALDEKLLNCDSRLHRYGWLSQAMTMGEALAQETKKRAKFSLAPFELICAPQSDRLRHRRSRLLWCAENRNVVGVRVLADLNVCDDCFAIHGAARRGSVDVIQLLIALRMSDPNQRDRRGFLPIEHAILAGHKETASFLMQQMRITVDTIHDSIHQSGTSVLHMIAMSGSHSLLGALVPMLLQQGAPADPKTSIRAATDSLAAEATLSALLAEDVEGRTPFEVAVLFGSAATTLRIAQAIQQVSALAVKDVTITIPSSLFELKPCISPSVRAALYDFFDVEEVFTQSIFAETFNGTRKRRYATGGDAGDRLLFGDIRMIGVATMKTDPFCASKLEQVYTVDRERQVLKQLISAMYLPFRLKFRPEGLKGLTSPEQVDVLQRLCTSTLLGKYLSLPPKLHPVGTLELESVQKRSEVGVALQGTTVVERFMCTKNAMHSIDLHSAIVDFHFIECRKELARTQTLLQEIVKSLRELSHPLLKSLVLRIDWNGLRLEGGVSNNNKSTGDEGAIVDPTESKNQLAIAVSSVRYLNNELLPELRLSLCGGAIHDLLLNVSAAELSTVDCTLDKYHSVTLRCYESLLDIPNAAKTDLVTTQGDAASVPPLFEGRDIVIPFIASSGLPFGASKKASQLHNAALVGLVRRATDPIEQIVKKDVVLLGVQRLRDSFIQTVHELLMSSAASAPSSPLRFKLEIEGVEMDELPLELLQQLLSDTIEALRTILGVRSSGSISDAKSKQKKYNGPSSWKYLTSAHLVAQSVANGVNAVTVLFSNRRAHIVRRNASRLMLCFTPTVAPCRHEIEQCIRADTIEMELEKLKELIPQTVHDMSQRLNTYLPTTSLVVDLPSLTDLPSDDDVLAALALLNHDRSAVILQELIRGISVGWDTKLGSLVRRHVRTLTVTLQRSGSNATVSLLQNGNLVIHYPLQCVEYARGRPHNISTWAVPSSQQIASLLLLQLSSLHPEVKTLVDLTKGYACWCNVTGAHTRRVIAGDVRCGFTITVRNVLNLPPKDSLEETFEFVSDKSLSSLRVKRQPVTTATKAKCVTVYYVKFSAPTEGPFLNLAVKLHGQHVLNSPLRIRVRPSSCSPSQTICTSAFNCVVAKEKSRLTFQLRDQFGSAVLATPSNLQVDGPSINNPDRVMLASWASKVPGVVSVLFSVEKEGAEIPVPIRFQVGGESHVVVKTVEVVSPDIYKAIIDIKKGSIEEANKNPNDDHSKKGQSKAKLYFRAAVRSSERAKKQRACRRVGGVKHRKFPPSSDK</sequence>
<dbReference type="InterPro" id="IPR036770">
    <property type="entry name" value="Ankyrin_rpt-contain_sf"/>
</dbReference>
<dbReference type="SUPFAM" id="SSF48403">
    <property type="entry name" value="Ankyrin repeat"/>
    <property type="match status" value="4"/>
</dbReference>
<dbReference type="SUPFAM" id="SSF140860">
    <property type="entry name" value="Pseudo ankyrin repeat-like"/>
    <property type="match status" value="1"/>
</dbReference>
<keyword evidence="1" id="KW-0677">Repeat</keyword>
<dbReference type="InterPro" id="IPR002110">
    <property type="entry name" value="Ankyrin_rpt"/>
</dbReference>
<dbReference type="Pfam" id="PF12796">
    <property type="entry name" value="Ank_2"/>
    <property type="match status" value="3"/>
</dbReference>
<feature type="region of interest" description="Disordered" evidence="4">
    <location>
        <begin position="3226"/>
        <end position="3253"/>
    </location>
</feature>
<feature type="repeat" description="ANK" evidence="3">
    <location>
        <begin position="443"/>
        <end position="475"/>
    </location>
</feature>
<evidence type="ECO:0000313" key="5">
    <source>
        <dbReference type="EMBL" id="CUG89927.1"/>
    </source>
</evidence>
<evidence type="ECO:0000256" key="4">
    <source>
        <dbReference type="SAM" id="MobiDB-lite"/>
    </source>
</evidence>
<reference evidence="6" key="1">
    <citation type="submission" date="2015-09" db="EMBL/GenBank/DDBJ databases">
        <authorList>
            <consortium name="Pathogen Informatics"/>
        </authorList>
    </citation>
    <scope>NUCLEOTIDE SEQUENCE [LARGE SCALE GENOMIC DNA]</scope>
    <source>
        <strain evidence="6">Lake Konstanz</strain>
    </source>
</reference>
<feature type="repeat" description="ANK" evidence="3">
    <location>
        <begin position="401"/>
        <end position="423"/>
    </location>
</feature>
<dbReference type="EMBL" id="CYKH01001779">
    <property type="protein sequence ID" value="CUG89927.1"/>
    <property type="molecule type" value="Genomic_DNA"/>
</dbReference>
<protein>
    <submittedName>
        <fullName evidence="5">Ankyrin repeat protein, putative</fullName>
    </submittedName>
</protein>
<feature type="region of interest" description="Disordered" evidence="4">
    <location>
        <begin position="893"/>
        <end position="916"/>
    </location>
</feature>
<gene>
    <name evidence="5" type="ORF">BSAL_24110</name>
</gene>
<dbReference type="Proteomes" id="UP000051952">
    <property type="component" value="Unassembled WGS sequence"/>
</dbReference>
<feature type="compositionally biased region" description="Polar residues" evidence="4">
    <location>
        <begin position="1"/>
        <end position="10"/>
    </location>
</feature>
<feature type="repeat" description="ANK" evidence="3">
    <location>
        <begin position="512"/>
        <end position="545"/>
    </location>
</feature>
<evidence type="ECO:0000256" key="1">
    <source>
        <dbReference type="ARBA" id="ARBA00022737"/>
    </source>
</evidence>
<feature type="repeat" description="ANK" evidence="3">
    <location>
        <begin position="277"/>
        <end position="309"/>
    </location>
</feature>
<feature type="region of interest" description="Disordered" evidence="4">
    <location>
        <begin position="1"/>
        <end position="20"/>
    </location>
</feature>
<dbReference type="SMART" id="SM00248">
    <property type="entry name" value="ANK"/>
    <property type="match status" value="21"/>
</dbReference>
<proteinExistence type="predicted"/>
<accession>A0A0S4JKK3</accession>
<evidence type="ECO:0000256" key="3">
    <source>
        <dbReference type="PROSITE-ProRule" id="PRU00023"/>
    </source>
</evidence>
<dbReference type="PROSITE" id="PS50088">
    <property type="entry name" value="ANK_REPEAT"/>
    <property type="match status" value="6"/>
</dbReference>
<evidence type="ECO:0000256" key="2">
    <source>
        <dbReference type="ARBA" id="ARBA00023043"/>
    </source>
</evidence>
<name>A0A0S4JKK3_BODSA</name>
<keyword evidence="6" id="KW-1185">Reference proteome</keyword>
<feature type="repeat" description="ANK" evidence="3">
    <location>
        <begin position="2153"/>
        <end position="2189"/>
    </location>
</feature>
<feature type="repeat" description="ANK" evidence="3">
    <location>
        <begin position="1863"/>
        <end position="1895"/>
    </location>
</feature>
<dbReference type="OrthoDB" id="272079at2759"/>